<proteinExistence type="predicted"/>
<reference evidence="2 3" key="2">
    <citation type="submission" date="2018-11" db="EMBL/GenBank/DDBJ databases">
        <authorList>
            <consortium name="Pathogen Informatics"/>
        </authorList>
    </citation>
    <scope>NUCLEOTIDE SEQUENCE [LARGE SCALE GENOMIC DNA]</scope>
    <source>
        <strain evidence="2">Dakar</strain>
        <strain evidence="3">Dakar, Senegal</strain>
    </source>
</reference>
<feature type="region of interest" description="Disordered" evidence="1">
    <location>
        <begin position="177"/>
        <end position="211"/>
    </location>
</feature>
<gene>
    <name evidence="2" type="ORF">SCUD_LOCUS4407</name>
</gene>
<sequence>MSVYGLTQWLNGVFAPCIAANSYNGHPTTSSKDICVVGSSVYHSTVEKAVELLTSTIIMTPGERIEREVDNGKLTPVQLLSFRVDKGSQRRIQDYLLLNYAPIWLHLTLDALISSSSTQSYSSVTSHNVCSTIIPEINDQPYPEDNKNVYTSCLSKKIHSYLFDSFGLNKPLLPNKPAADNKKLKQSSHHTTRNDTNSTKPSKLIYMTLKR</sequence>
<dbReference type="EMBL" id="UZAK01005840">
    <property type="protein sequence ID" value="VDO88734.1"/>
    <property type="molecule type" value="Genomic_DNA"/>
</dbReference>
<reference evidence="4" key="1">
    <citation type="submission" date="2016-06" db="UniProtKB">
        <authorList>
            <consortium name="WormBaseParasite"/>
        </authorList>
    </citation>
    <scope>IDENTIFICATION</scope>
</reference>
<dbReference type="WBParaSite" id="SCUD_0000440701-mRNA-1">
    <property type="protein sequence ID" value="SCUD_0000440701-mRNA-1"/>
    <property type="gene ID" value="SCUD_0000440701"/>
</dbReference>
<evidence type="ECO:0000313" key="2">
    <source>
        <dbReference type="EMBL" id="VDO88734.1"/>
    </source>
</evidence>
<dbReference type="AlphaFoldDB" id="A0A183JNX1"/>
<evidence type="ECO:0000313" key="4">
    <source>
        <dbReference type="WBParaSite" id="SCUD_0000440701-mRNA-1"/>
    </source>
</evidence>
<protein>
    <submittedName>
        <fullName evidence="4">BRCT domain-containing protein</fullName>
    </submittedName>
</protein>
<dbReference type="Proteomes" id="UP000279833">
    <property type="component" value="Unassembled WGS sequence"/>
</dbReference>
<name>A0A183JNX1_9TREM</name>
<keyword evidence="3" id="KW-1185">Reference proteome</keyword>
<organism evidence="4">
    <name type="scientific">Schistosoma curassoni</name>
    <dbReference type="NCBI Taxonomy" id="6186"/>
    <lineage>
        <taxon>Eukaryota</taxon>
        <taxon>Metazoa</taxon>
        <taxon>Spiralia</taxon>
        <taxon>Lophotrochozoa</taxon>
        <taxon>Platyhelminthes</taxon>
        <taxon>Trematoda</taxon>
        <taxon>Digenea</taxon>
        <taxon>Strigeidida</taxon>
        <taxon>Schistosomatoidea</taxon>
        <taxon>Schistosomatidae</taxon>
        <taxon>Schistosoma</taxon>
    </lineage>
</organism>
<evidence type="ECO:0000313" key="3">
    <source>
        <dbReference type="Proteomes" id="UP000279833"/>
    </source>
</evidence>
<accession>A0A183JNX1</accession>
<evidence type="ECO:0000256" key="1">
    <source>
        <dbReference type="SAM" id="MobiDB-lite"/>
    </source>
</evidence>
<dbReference type="STRING" id="6186.A0A183JNX1"/>